<proteinExistence type="predicted"/>
<keyword evidence="7" id="KW-0732">Signal</keyword>
<dbReference type="PANTHER" id="PTHR22801:SF63">
    <property type="entry name" value="C-TYPE LECTIN DOMAIN-CONTAINING PROTEIN"/>
    <property type="match status" value="1"/>
</dbReference>
<dbReference type="InterPro" id="IPR018056">
    <property type="entry name" value="Kringle_CS"/>
</dbReference>
<keyword evidence="3 5" id="KW-1015">Disulfide bond</keyword>
<feature type="domain" description="Disintegrin" evidence="11">
    <location>
        <begin position="381"/>
        <end position="435"/>
    </location>
</feature>
<feature type="domain" description="WSC" evidence="13">
    <location>
        <begin position="739"/>
        <end position="834"/>
    </location>
</feature>
<dbReference type="PANTHER" id="PTHR22801">
    <property type="entry name" value="LITHOSTATHINE"/>
    <property type="match status" value="1"/>
</dbReference>
<dbReference type="GO" id="GO:0016055">
    <property type="term" value="P:Wnt signaling pathway"/>
    <property type="evidence" value="ECO:0007669"/>
    <property type="project" value="UniProtKB-KW"/>
</dbReference>
<dbReference type="InterPro" id="IPR018378">
    <property type="entry name" value="C-type_lectin_CS"/>
</dbReference>
<dbReference type="PROSITE" id="PS50215">
    <property type="entry name" value="ADAM_MEPRO"/>
    <property type="match status" value="1"/>
</dbReference>
<dbReference type="SMART" id="SM00130">
    <property type="entry name" value="KR"/>
    <property type="match status" value="1"/>
</dbReference>
<dbReference type="InterPro" id="IPR024079">
    <property type="entry name" value="MetalloPept_cat_dom_sf"/>
</dbReference>
<dbReference type="Gene3D" id="4.10.70.10">
    <property type="entry name" value="Disintegrin domain"/>
    <property type="match status" value="1"/>
</dbReference>
<dbReference type="CDD" id="cd00108">
    <property type="entry name" value="KR"/>
    <property type="match status" value="1"/>
</dbReference>
<feature type="binding site" evidence="6">
    <location>
        <position position="323"/>
    </location>
    <ligand>
        <name>Zn(2+)</name>
        <dbReference type="ChEBI" id="CHEBI:29105"/>
        <note>catalytic</note>
    </ligand>
</feature>
<dbReference type="EMBL" id="OV696688">
    <property type="protein sequence ID" value="CAH1259378.1"/>
    <property type="molecule type" value="Genomic_DNA"/>
</dbReference>
<dbReference type="InterPro" id="IPR000859">
    <property type="entry name" value="CUB_dom"/>
</dbReference>
<evidence type="ECO:0000256" key="1">
    <source>
        <dbReference type="ARBA" id="ARBA00022572"/>
    </source>
</evidence>
<dbReference type="PROSITE" id="PS50214">
    <property type="entry name" value="DISINTEGRIN_2"/>
    <property type="match status" value="1"/>
</dbReference>
<dbReference type="InterPro" id="IPR001762">
    <property type="entry name" value="Disintegrin_dom"/>
</dbReference>
<protein>
    <recommendedName>
        <fullName evidence="4">Kringle-containing protein marking the eye and the nose</fullName>
    </recommendedName>
</protein>
<dbReference type="Gene3D" id="3.40.390.10">
    <property type="entry name" value="Collagenase (Catalytic Domain)"/>
    <property type="match status" value="1"/>
</dbReference>
<feature type="domain" description="Peptidase M12B" evidence="12">
    <location>
        <begin position="172"/>
        <end position="360"/>
    </location>
</feature>
<dbReference type="InterPro" id="IPR035914">
    <property type="entry name" value="Sperma_CUB_dom_sf"/>
</dbReference>
<dbReference type="InterPro" id="IPR050801">
    <property type="entry name" value="Ca-Dep_Lectins_ImmuneDev"/>
</dbReference>
<evidence type="ECO:0000256" key="6">
    <source>
        <dbReference type="PROSITE-ProRule" id="PRU00276"/>
    </source>
</evidence>
<dbReference type="SMART" id="SM00042">
    <property type="entry name" value="CUB"/>
    <property type="match status" value="1"/>
</dbReference>
<dbReference type="PROSITE" id="PS50070">
    <property type="entry name" value="KRINGLE_2"/>
    <property type="match status" value="1"/>
</dbReference>
<dbReference type="SUPFAM" id="SSF49854">
    <property type="entry name" value="Spermadhesin, CUB domain"/>
    <property type="match status" value="1"/>
</dbReference>
<dbReference type="Pfam" id="PF00431">
    <property type="entry name" value="CUB"/>
    <property type="match status" value="1"/>
</dbReference>
<feature type="disulfide bond" evidence="5">
    <location>
        <begin position="677"/>
        <end position="716"/>
    </location>
</feature>
<dbReference type="CDD" id="cd00041">
    <property type="entry name" value="CUB"/>
    <property type="match status" value="1"/>
</dbReference>
<keyword evidence="1 5" id="KW-0420">Kringle</keyword>
<evidence type="ECO:0000259" key="10">
    <source>
        <dbReference type="PROSITE" id="PS50070"/>
    </source>
</evidence>
<feature type="binding site" evidence="6">
    <location>
        <position position="317"/>
    </location>
    <ligand>
        <name>Zn(2+)</name>
        <dbReference type="ChEBI" id="CHEBI:29105"/>
        <note>catalytic</note>
    </ligand>
</feature>
<feature type="domain" description="C-type lectin" evidence="9">
    <location>
        <begin position="985"/>
        <end position="1100"/>
    </location>
</feature>
<evidence type="ECO:0000313" key="14">
    <source>
        <dbReference type="EMBL" id="CAH1259378.1"/>
    </source>
</evidence>
<dbReference type="Proteomes" id="UP000838412">
    <property type="component" value="Chromosome 3"/>
</dbReference>
<dbReference type="PROSITE" id="PS00615">
    <property type="entry name" value="C_TYPE_LECTIN_1"/>
    <property type="match status" value="2"/>
</dbReference>
<dbReference type="InterPro" id="IPR002889">
    <property type="entry name" value="WSC_carb-bd"/>
</dbReference>
<dbReference type="Pfam" id="PF00051">
    <property type="entry name" value="Kringle"/>
    <property type="match status" value="1"/>
</dbReference>
<dbReference type="InterPro" id="IPR036436">
    <property type="entry name" value="Disintegrin_dom_sf"/>
</dbReference>
<comment type="caution">
    <text evidence="6">Lacks conserved residue(s) required for the propagation of feature annotation.</text>
</comment>
<feature type="domain" description="Kringle" evidence="10">
    <location>
        <begin position="655"/>
        <end position="733"/>
    </location>
</feature>
<feature type="signal peptide" evidence="7">
    <location>
        <begin position="1"/>
        <end position="19"/>
    </location>
</feature>
<evidence type="ECO:0000259" key="9">
    <source>
        <dbReference type="PROSITE" id="PS50041"/>
    </source>
</evidence>
<evidence type="ECO:0000256" key="7">
    <source>
        <dbReference type="SAM" id="SignalP"/>
    </source>
</evidence>
<dbReference type="InterPro" id="IPR001590">
    <property type="entry name" value="Peptidase_M12B"/>
</dbReference>
<evidence type="ECO:0000256" key="2">
    <source>
        <dbReference type="ARBA" id="ARBA00022687"/>
    </source>
</evidence>
<dbReference type="InterPro" id="IPR000001">
    <property type="entry name" value="Kringle"/>
</dbReference>
<dbReference type="GO" id="GO:0006508">
    <property type="term" value="P:proteolysis"/>
    <property type="evidence" value="ECO:0007669"/>
    <property type="project" value="InterPro"/>
</dbReference>
<feature type="chain" id="PRO_5035471988" description="Kringle-containing protein marking the eye and the nose" evidence="7">
    <location>
        <begin position="20"/>
        <end position="1110"/>
    </location>
</feature>
<organism evidence="14 15">
    <name type="scientific">Branchiostoma lanceolatum</name>
    <name type="common">Common lancelet</name>
    <name type="synonym">Amphioxus lanceolatum</name>
    <dbReference type="NCBI Taxonomy" id="7740"/>
    <lineage>
        <taxon>Eukaryota</taxon>
        <taxon>Metazoa</taxon>
        <taxon>Chordata</taxon>
        <taxon>Cephalochordata</taxon>
        <taxon>Leptocardii</taxon>
        <taxon>Amphioxiformes</taxon>
        <taxon>Branchiostomatidae</taxon>
        <taxon>Branchiostoma</taxon>
    </lineage>
</organism>
<dbReference type="InterPro" id="IPR013806">
    <property type="entry name" value="Kringle-like"/>
</dbReference>
<dbReference type="SMART" id="SM00321">
    <property type="entry name" value="WSC"/>
    <property type="match status" value="1"/>
</dbReference>
<feature type="active site" evidence="6">
    <location>
        <position position="314"/>
    </location>
</feature>
<dbReference type="OrthoDB" id="7357196at2759"/>
<dbReference type="SMART" id="SM00034">
    <property type="entry name" value="CLECT"/>
    <property type="match status" value="2"/>
</dbReference>
<dbReference type="PROSITE" id="PS00021">
    <property type="entry name" value="KRINGLE_1"/>
    <property type="match status" value="1"/>
</dbReference>
<dbReference type="Gene3D" id="2.40.20.10">
    <property type="entry name" value="Plasminogen Kringle 4"/>
    <property type="match status" value="1"/>
</dbReference>
<dbReference type="Gene3D" id="3.10.100.10">
    <property type="entry name" value="Mannose-Binding Protein A, subunit A"/>
    <property type="match status" value="2"/>
</dbReference>
<evidence type="ECO:0000259" key="11">
    <source>
        <dbReference type="PROSITE" id="PS50214"/>
    </source>
</evidence>
<dbReference type="InterPro" id="IPR038178">
    <property type="entry name" value="Kringle_sf"/>
</dbReference>
<evidence type="ECO:0000256" key="3">
    <source>
        <dbReference type="ARBA" id="ARBA00023157"/>
    </source>
</evidence>
<dbReference type="SUPFAM" id="SSF57552">
    <property type="entry name" value="Blood coagulation inhibitor (disintegrin)"/>
    <property type="match status" value="1"/>
</dbReference>
<feature type="disulfide bond" evidence="5">
    <location>
        <begin position="656"/>
        <end position="733"/>
    </location>
</feature>
<dbReference type="Pfam" id="PF01421">
    <property type="entry name" value="Reprolysin"/>
    <property type="match status" value="1"/>
</dbReference>
<keyword evidence="6" id="KW-0862">Zinc</keyword>
<keyword evidence="6" id="KW-0479">Metal-binding</keyword>
<dbReference type="SMART" id="SM00050">
    <property type="entry name" value="DISIN"/>
    <property type="match status" value="1"/>
</dbReference>
<dbReference type="PRINTS" id="PR00018">
    <property type="entry name" value="KRINGLE"/>
</dbReference>
<dbReference type="GO" id="GO:0004222">
    <property type="term" value="F:metalloendopeptidase activity"/>
    <property type="evidence" value="ECO:0007669"/>
    <property type="project" value="InterPro"/>
</dbReference>
<dbReference type="GO" id="GO:0046872">
    <property type="term" value="F:metal ion binding"/>
    <property type="evidence" value="ECO:0007669"/>
    <property type="project" value="UniProtKB-KW"/>
</dbReference>
<dbReference type="InterPro" id="IPR016187">
    <property type="entry name" value="CTDL_fold"/>
</dbReference>
<evidence type="ECO:0000259" key="8">
    <source>
        <dbReference type="PROSITE" id="PS01180"/>
    </source>
</evidence>
<dbReference type="PROSITE" id="PS50041">
    <property type="entry name" value="C_TYPE_LECTIN_2"/>
    <property type="match status" value="2"/>
</dbReference>
<dbReference type="Pfam" id="PF01822">
    <property type="entry name" value="WSC"/>
    <property type="match status" value="1"/>
</dbReference>
<accession>A0A8J9ZPN0</accession>
<keyword evidence="15" id="KW-1185">Reference proteome</keyword>
<feature type="domain" description="C-type lectin" evidence="9">
    <location>
        <begin position="851"/>
        <end position="972"/>
    </location>
</feature>
<sequence length="1110" mass="123536">MTANRHLVLLSLILGSVLAFQTQGLYRGDSEVDGIPQIRLKRSENLEEIVEELIELLENRESKSQDDRMVMAESVNPAVDWMKDERSESSSRAIPDENNLMDEDMRWCESDGEGPAPNQLKKGLSERRAIIPGWNDKSRCDHHGCFKDLKTWPAVPYYLLNDANFLITWPTRYLRVFYIFNYNFYNMMDKNISAIEDYATEAVSIFDKAYKMINFRVLLVGVKVLTERWPGEDPKPSYANYLKPKVREYIWNTIRPQATFHTAVYVAGPPHWDAGYAGAGMGHLCKVNGMNDFPFVMAAEDSKRPANHYWNAHEIGHEFRNGHNFDPSDGGSSICPAKRLFGTKCVMGGNSYPTTFSSTFLDKIRATDYSCMADKPPQEDVFRCGNGILDAGEECDCGNSQSCTTSDPCCDGQICKLKQSAECSANNPCCKNCKVNLNSCSDDITGRVKRAAAHTKSYNRIDIPPGVLTPFPLGTTTPRNRIFNWLFEAPAGLHVTLWLAIPPLSSKSFDVGVGCPSDWIEVRDGGYMTSPIVGRFCTPTRKPIVSSATKLLATFRSDNSFDSHFLMKYSFYSTAKSGQRWRDDGRCGWKYPAAAAASAQCAPDGDTPCCSSNGRCRSTDADCTCPKCVDYRNVDNTGMPTNPASAEEMQTLGSECYEDLGETYRGTVSTTWSGKACQAWSSQTPHQHSVSPATYPNLGLDNNYCRNPDLKRRPWCYTTDPTKAWDYCMLSKCTGPVSRAVYIGCYKDTASRTFPAGRLHDNQKMTAALCINHCSRLGYNYAATQYSYECFCGNEANFAQLEPARPESECNRPCAGDTNEKCGGAWRNSVYKLPKRAPSVGYSCGDGLNKFDGRCYKVVTEKKPNEEAKNECSRMGGRLAAPKTAEIHSFLVELAKKKVGSGQAVWIGLQKGEEAGVWKYSDGSALGVCTFSNWAPGEPKADVNAKCVQYWASKSYKWDDTYCSYTKAFICETGPPKCPDGYEKFGDTCYKVFTEKKSYRLAHATCANDGGTLASPKTAATNDHLVNLAKSVGRVNMWIGVDKLYTGVYKYSDGTPLKNCKFTNWAPNEPRGRECVQYWAGKGYKWDDTYCTEQKMFICQIGPGDNAGCC</sequence>
<dbReference type="SUPFAM" id="SSF57440">
    <property type="entry name" value="Kringle-like"/>
    <property type="match status" value="1"/>
</dbReference>
<name>A0A8J9ZPN0_BRALA</name>
<feature type="disulfide bond" evidence="5">
    <location>
        <begin position="705"/>
        <end position="728"/>
    </location>
</feature>
<dbReference type="Pfam" id="PF00059">
    <property type="entry name" value="Lectin_C"/>
    <property type="match status" value="2"/>
</dbReference>
<feature type="domain" description="CUB" evidence="8">
    <location>
        <begin position="440"/>
        <end position="578"/>
    </location>
</feature>
<feature type="binding site" evidence="6">
    <location>
        <position position="313"/>
    </location>
    <ligand>
        <name>Zn(2+)</name>
        <dbReference type="ChEBI" id="CHEBI:29105"/>
        <note>catalytic</note>
    </ligand>
</feature>
<dbReference type="AlphaFoldDB" id="A0A8J9ZPN0"/>
<dbReference type="CDD" id="cd00037">
    <property type="entry name" value="CLECT"/>
    <property type="match status" value="2"/>
</dbReference>
<dbReference type="FunFam" id="2.40.20.10:FF:000025">
    <property type="entry name" value="Plasminogen"/>
    <property type="match status" value="1"/>
</dbReference>
<dbReference type="InterPro" id="IPR001304">
    <property type="entry name" value="C-type_lectin-like"/>
</dbReference>
<reference evidence="14" key="1">
    <citation type="submission" date="2022-01" db="EMBL/GenBank/DDBJ databases">
        <authorList>
            <person name="Braso-Vives M."/>
        </authorList>
    </citation>
    <scope>NUCLEOTIDE SEQUENCE</scope>
</reference>
<evidence type="ECO:0000259" key="12">
    <source>
        <dbReference type="PROSITE" id="PS50215"/>
    </source>
</evidence>
<gene>
    <name evidence="14" type="primary">LPA</name>
    <name evidence="14" type="ORF">BLAG_LOCUS16705</name>
</gene>
<evidence type="ECO:0000256" key="4">
    <source>
        <dbReference type="ARBA" id="ARBA00032328"/>
    </source>
</evidence>
<dbReference type="PROSITE" id="PS51212">
    <property type="entry name" value="WSC"/>
    <property type="match status" value="1"/>
</dbReference>
<dbReference type="InterPro" id="IPR016186">
    <property type="entry name" value="C-type_lectin-like/link_sf"/>
</dbReference>
<dbReference type="PROSITE" id="PS01180">
    <property type="entry name" value="CUB"/>
    <property type="match status" value="1"/>
</dbReference>
<evidence type="ECO:0000259" key="13">
    <source>
        <dbReference type="PROSITE" id="PS51212"/>
    </source>
</evidence>
<keyword evidence="2" id="KW-0879">Wnt signaling pathway</keyword>
<dbReference type="SUPFAM" id="SSF55486">
    <property type="entry name" value="Metalloproteases ('zincins'), catalytic domain"/>
    <property type="match status" value="1"/>
</dbReference>
<evidence type="ECO:0000313" key="15">
    <source>
        <dbReference type="Proteomes" id="UP000838412"/>
    </source>
</evidence>
<dbReference type="SUPFAM" id="SSF56436">
    <property type="entry name" value="C-type lectin-like"/>
    <property type="match status" value="2"/>
</dbReference>
<dbReference type="Gene3D" id="2.60.120.290">
    <property type="entry name" value="Spermadhesin, CUB domain"/>
    <property type="match status" value="1"/>
</dbReference>
<evidence type="ECO:0000256" key="5">
    <source>
        <dbReference type="PROSITE-ProRule" id="PRU00121"/>
    </source>
</evidence>